<sequence length="151" mass="16768">SAQTDSSALARLPVYEPRLRWYPVTGRAVSVRPCHLSTMNTVLSRANSLFAFSLSVMAALTFGCFITTAFKERVVPVNIHVSRVTLENVEDFTGPRERSDLGFIIFDINADLQPIFDWNVKQLFIYLSAEYATKSNALKPGCAMGQNHPPG</sequence>
<evidence type="ECO:0000256" key="5">
    <source>
        <dbReference type="ARBA" id="ARBA00022968"/>
    </source>
</evidence>
<keyword evidence="13" id="KW-1185">Reference proteome</keyword>
<evidence type="ECO:0000313" key="12">
    <source>
        <dbReference type="EMBL" id="CAI9607720.1"/>
    </source>
</evidence>
<evidence type="ECO:0000256" key="7">
    <source>
        <dbReference type="ARBA" id="ARBA00023136"/>
    </source>
</evidence>
<keyword evidence="5" id="KW-0735">Signal-anchor</keyword>
<evidence type="ECO:0000256" key="8">
    <source>
        <dbReference type="ARBA" id="ARBA00029556"/>
    </source>
</evidence>
<protein>
    <recommendedName>
        <fullName evidence="8">Signal peptidase complex subunit 3</fullName>
    </recommendedName>
    <alternativeName>
        <fullName evidence="9">Microsomal signal peptidase 22/23 kDa subunit</fullName>
    </alternativeName>
</protein>
<comment type="caution">
    <text evidence="12">The sequence shown here is derived from an EMBL/GenBank/DDBJ whole genome shotgun (WGS) entry which is preliminary data.</text>
</comment>
<keyword evidence="7 11" id="KW-0472">Membrane</keyword>
<organism evidence="12 13">
    <name type="scientific">Staurois parvus</name>
    <dbReference type="NCBI Taxonomy" id="386267"/>
    <lineage>
        <taxon>Eukaryota</taxon>
        <taxon>Metazoa</taxon>
        <taxon>Chordata</taxon>
        <taxon>Craniata</taxon>
        <taxon>Vertebrata</taxon>
        <taxon>Euteleostomi</taxon>
        <taxon>Amphibia</taxon>
        <taxon>Batrachia</taxon>
        <taxon>Anura</taxon>
        <taxon>Neobatrachia</taxon>
        <taxon>Ranoidea</taxon>
        <taxon>Ranidae</taxon>
        <taxon>Staurois</taxon>
    </lineage>
</organism>
<dbReference type="PANTHER" id="PTHR12804:SF0">
    <property type="entry name" value="SIGNAL PEPTIDASE COMPLEX SUBUNIT 3"/>
    <property type="match status" value="1"/>
</dbReference>
<reference evidence="12" key="1">
    <citation type="submission" date="2023-05" db="EMBL/GenBank/DDBJ databases">
        <authorList>
            <person name="Stuckert A."/>
        </authorList>
    </citation>
    <scope>NUCLEOTIDE SEQUENCE</scope>
</reference>
<feature type="transmembrane region" description="Helical" evidence="11">
    <location>
        <begin position="49"/>
        <end position="70"/>
    </location>
</feature>
<proteinExistence type="inferred from homology"/>
<feature type="non-terminal residue" evidence="12">
    <location>
        <position position="1"/>
    </location>
</feature>
<gene>
    <name evidence="12" type="ORF">SPARVUS_LOCUS13994106</name>
</gene>
<dbReference type="Proteomes" id="UP001162483">
    <property type="component" value="Unassembled WGS sequence"/>
</dbReference>
<evidence type="ECO:0000256" key="1">
    <source>
        <dbReference type="ARBA" id="ARBA00004648"/>
    </source>
</evidence>
<keyword evidence="3 11" id="KW-0812">Transmembrane</keyword>
<comment type="similarity">
    <text evidence="2">Belongs to the SPCS3 family.</text>
</comment>
<evidence type="ECO:0000256" key="2">
    <source>
        <dbReference type="ARBA" id="ARBA00009289"/>
    </source>
</evidence>
<evidence type="ECO:0000256" key="11">
    <source>
        <dbReference type="SAM" id="Phobius"/>
    </source>
</evidence>
<keyword evidence="4" id="KW-0256">Endoplasmic reticulum</keyword>
<dbReference type="Pfam" id="PF04573">
    <property type="entry name" value="SPC22"/>
    <property type="match status" value="1"/>
</dbReference>
<accession>A0ABN9GEA6</accession>
<comment type="function">
    <text evidence="10">Essential component of the signal peptidase complex (SPC) which catalyzes the cleavage of N-terminal signal sequences from nascent proteins as they are translocated into the lumen of the endoplasmic reticulum. Essential for the SPC catalytic activity, possibly by stabilizing and positioning the active center of the complex close to the lumenal surface.</text>
</comment>
<evidence type="ECO:0000256" key="9">
    <source>
        <dbReference type="ARBA" id="ARBA00042354"/>
    </source>
</evidence>
<name>A0ABN9GEA6_9NEOB</name>
<dbReference type="EMBL" id="CATNWA010018494">
    <property type="protein sequence ID" value="CAI9607720.1"/>
    <property type="molecule type" value="Genomic_DNA"/>
</dbReference>
<evidence type="ECO:0000256" key="10">
    <source>
        <dbReference type="ARBA" id="ARBA00046080"/>
    </source>
</evidence>
<dbReference type="InterPro" id="IPR007653">
    <property type="entry name" value="SPC3"/>
</dbReference>
<dbReference type="PANTHER" id="PTHR12804">
    <property type="entry name" value="MICROSOMAL SIGNAL PEPTIDASE 23 KD SUBUNIT SPC22/23"/>
    <property type="match status" value="1"/>
</dbReference>
<keyword evidence="6 11" id="KW-1133">Transmembrane helix</keyword>
<evidence type="ECO:0000256" key="6">
    <source>
        <dbReference type="ARBA" id="ARBA00022989"/>
    </source>
</evidence>
<evidence type="ECO:0000256" key="4">
    <source>
        <dbReference type="ARBA" id="ARBA00022824"/>
    </source>
</evidence>
<evidence type="ECO:0000313" key="13">
    <source>
        <dbReference type="Proteomes" id="UP001162483"/>
    </source>
</evidence>
<evidence type="ECO:0000256" key="3">
    <source>
        <dbReference type="ARBA" id="ARBA00022692"/>
    </source>
</evidence>
<comment type="subcellular location">
    <subcellularLocation>
        <location evidence="1">Endoplasmic reticulum membrane</location>
        <topology evidence="1">Single-pass type II membrane protein</topology>
    </subcellularLocation>
</comment>